<accession>A0ABQ2PEJ1</accession>
<dbReference type="Gene3D" id="3.20.20.140">
    <property type="entry name" value="Metal-dependent hydrolases"/>
    <property type="match status" value="1"/>
</dbReference>
<dbReference type="Gene3D" id="2.30.40.10">
    <property type="entry name" value="Urease, subunit C, domain 1"/>
    <property type="match status" value="1"/>
</dbReference>
<evidence type="ECO:0000313" key="2">
    <source>
        <dbReference type="EMBL" id="GGP23680.1"/>
    </source>
</evidence>
<dbReference type="SUPFAM" id="SSF51338">
    <property type="entry name" value="Composite domain of metallo-dependent hydrolases"/>
    <property type="match status" value="1"/>
</dbReference>
<feature type="domain" description="Amidohydrolase 3" evidence="1">
    <location>
        <begin position="46"/>
        <end position="458"/>
    </location>
</feature>
<evidence type="ECO:0000313" key="3">
    <source>
        <dbReference type="Proteomes" id="UP000637267"/>
    </source>
</evidence>
<evidence type="ECO:0000259" key="1">
    <source>
        <dbReference type="Pfam" id="PF07969"/>
    </source>
</evidence>
<dbReference type="PANTHER" id="PTHR11647:SF1">
    <property type="entry name" value="COLLAPSIN RESPONSE MEDIATOR PROTEIN"/>
    <property type="match status" value="1"/>
</dbReference>
<dbReference type="SUPFAM" id="SSF51556">
    <property type="entry name" value="Metallo-dependent hydrolases"/>
    <property type="match status" value="1"/>
</dbReference>
<dbReference type="InterPro" id="IPR050378">
    <property type="entry name" value="Metallo-dep_Hydrolases_sf"/>
</dbReference>
<dbReference type="RefSeq" id="WP_188706353.1">
    <property type="nucleotide sequence ID" value="NZ_BMLX01000007.1"/>
</dbReference>
<dbReference type="InterPro" id="IPR011059">
    <property type="entry name" value="Metal-dep_hydrolase_composite"/>
</dbReference>
<dbReference type="InterPro" id="IPR032466">
    <property type="entry name" value="Metal_Hydrolase"/>
</dbReference>
<dbReference type="CDD" id="cd01297">
    <property type="entry name" value="D-aminoacylase"/>
    <property type="match status" value="1"/>
</dbReference>
<gene>
    <name evidence="2" type="primary">dan</name>
    <name evidence="2" type="ORF">GCM10010970_36800</name>
</gene>
<name>A0ABQ2PEJ1_9NEIS</name>
<dbReference type="Proteomes" id="UP000637267">
    <property type="component" value="Unassembled WGS sequence"/>
</dbReference>
<proteinExistence type="predicted"/>
<comment type="caution">
    <text evidence="2">The sequence shown here is derived from an EMBL/GenBank/DDBJ whole genome shotgun (WGS) entry which is preliminary data.</text>
</comment>
<dbReference type="EMBL" id="BMLX01000007">
    <property type="protein sequence ID" value="GGP23680.1"/>
    <property type="molecule type" value="Genomic_DNA"/>
</dbReference>
<dbReference type="Pfam" id="PF07969">
    <property type="entry name" value="Amidohydro_3"/>
    <property type="match status" value="1"/>
</dbReference>
<protein>
    <submittedName>
        <fullName evidence="2">D-aminoacylase</fullName>
    </submittedName>
</protein>
<dbReference type="Gene3D" id="3.30.1490.130">
    <property type="entry name" value="D-aminoacylase. Domain 3"/>
    <property type="match status" value="1"/>
</dbReference>
<dbReference type="PANTHER" id="PTHR11647">
    <property type="entry name" value="HYDRANTOINASE/DIHYDROPYRIMIDINASE FAMILY MEMBER"/>
    <property type="match status" value="1"/>
</dbReference>
<dbReference type="InterPro" id="IPR023100">
    <property type="entry name" value="D-aminoacylase_insert_dom_sf"/>
</dbReference>
<keyword evidence="3" id="KW-1185">Reference proteome</keyword>
<sequence length="491" mass="52491">MSQCDLLIRNARIIDGSGAPARNGDVAVTQGRIVAIGTLADWVSAEVIDANGKVLSPGFIDVHTHDDTNVIRQPQMWPKLSQGVTTVIVGNCGISASPVTLKGDPPDPMNLLGTAEAFRYPSFGAYADAVNTASPSVNVAALIGHTALRQNHMDTLDRAATPKEIAAMRAQLAEALDYGALGLSTGLAYANAFAASTQEVLALAEPLADAGGIYTTHLRSEFAEILDAMDEAFQTGKHARVPVVISHLKCAGVENWGRTVDVLKALDAARKEQVVGCDCYPYTASSSTLDLKQVTDQIDILITWSTPHPAMGGKLLAEIAAEWRVPQLEAAKRLQPAGAVYHCMSEADVRNVLKHPATAVGSDGLPNDPMPHPRLWGAFPRVLGYYCREQQLFELPEAVHKMTGLSAERFGLAERGFIREGYWADLVLFDPETVRDLATFTDPQQAAEGIAAVWVNGVLSATSKQPTGRRAGRFLRRGRVGNKLPAAASAA</sequence>
<dbReference type="InterPro" id="IPR013108">
    <property type="entry name" value="Amidohydro_3"/>
</dbReference>
<organism evidence="2 3">
    <name type="scientific">Silvimonas iriomotensis</name>
    <dbReference type="NCBI Taxonomy" id="449662"/>
    <lineage>
        <taxon>Bacteria</taxon>
        <taxon>Pseudomonadati</taxon>
        <taxon>Pseudomonadota</taxon>
        <taxon>Betaproteobacteria</taxon>
        <taxon>Neisseriales</taxon>
        <taxon>Chitinibacteraceae</taxon>
        <taxon>Silvimonas</taxon>
    </lineage>
</organism>
<reference evidence="3" key="1">
    <citation type="journal article" date="2019" name="Int. J. Syst. Evol. Microbiol.">
        <title>The Global Catalogue of Microorganisms (GCM) 10K type strain sequencing project: providing services to taxonomists for standard genome sequencing and annotation.</title>
        <authorList>
            <consortium name="The Broad Institute Genomics Platform"/>
            <consortium name="The Broad Institute Genome Sequencing Center for Infectious Disease"/>
            <person name="Wu L."/>
            <person name="Ma J."/>
        </authorList>
    </citation>
    <scope>NUCLEOTIDE SEQUENCE [LARGE SCALE GENOMIC DNA]</scope>
    <source>
        <strain evidence="3">CGMCC 1.8859</strain>
    </source>
</reference>